<evidence type="ECO:0000259" key="7">
    <source>
        <dbReference type="Pfam" id="PF05567"/>
    </source>
</evidence>
<evidence type="ECO:0000256" key="2">
    <source>
        <dbReference type="ARBA" id="ARBA00008387"/>
    </source>
</evidence>
<reference evidence="8" key="1">
    <citation type="submission" date="2018-09" db="EMBL/GenBank/DDBJ databases">
        <title>Genome sequencing and analysis.</title>
        <authorList>
            <person name="Huang Y.-T."/>
        </authorList>
    </citation>
    <scope>NUCLEOTIDE SEQUENCE</scope>
    <source>
        <strain evidence="8">HIDE</strain>
    </source>
</reference>
<dbReference type="Gene3D" id="3.40.50.410">
    <property type="entry name" value="von Willebrand factor, type A domain"/>
    <property type="match status" value="1"/>
</dbReference>
<dbReference type="InterPro" id="IPR008707">
    <property type="entry name" value="B-propeller_PilY1"/>
</dbReference>
<accession>A0A7T8INN2</accession>
<evidence type="ECO:0000256" key="3">
    <source>
        <dbReference type="ARBA" id="ARBA00022558"/>
    </source>
</evidence>
<protein>
    <submittedName>
        <fullName evidence="8">rRNA (Guanine-N1)-methyltransferase</fullName>
    </submittedName>
</protein>
<keyword evidence="8" id="KW-0489">Methyltransferase</keyword>
<feature type="domain" description="PilY1 beta-propeller" evidence="7">
    <location>
        <begin position="701"/>
        <end position="959"/>
    </location>
</feature>
<evidence type="ECO:0000256" key="1">
    <source>
        <dbReference type="ARBA" id="ARBA00004561"/>
    </source>
</evidence>
<keyword evidence="8" id="KW-0808">Transferase</keyword>
<evidence type="ECO:0000256" key="6">
    <source>
        <dbReference type="ARBA" id="ARBA00023263"/>
    </source>
</evidence>
<proteinExistence type="inferred from homology"/>
<comment type="subcellular location">
    <subcellularLocation>
        <location evidence="1">Fimbrium</location>
    </subcellularLocation>
</comment>
<comment type="similarity">
    <text evidence="2">Belongs to the PilY1 family.</text>
</comment>
<dbReference type="GO" id="GO:0008168">
    <property type="term" value="F:methyltransferase activity"/>
    <property type="evidence" value="ECO:0007669"/>
    <property type="project" value="UniProtKB-KW"/>
</dbReference>
<dbReference type="GO" id="GO:0046872">
    <property type="term" value="F:metal ion binding"/>
    <property type="evidence" value="ECO:0007669"/>
    <property type="project" value="UniProtKB-KW"/>
</dbReference>
<dbReference type="GO" id="GO:0032259">
    <property type="term" value="P:methylation"/>
    <property type="evidence" value="ECO:0007669"/>
    <property type="project" value="UniProtKB-KW"/>
</dbReference>
<sequence>MTNHGCIGPCWRQISRRFLALLLSCIGSFILASPLLADDTELYVYESSSRSGARPQMLIIFDNSASMGNYVYDVDESYSPGAGGGALEPKKEFIYFTKGAPDSDNMPVPGKQDKTWRFLRSNNGCQTSWEYLNKYGIYTGFVREYSFSGQNGTWKELPENNGANVTLIDCFEDIQDERYGNAEGIPDGLPLDSAGNRNQVISYTQVSNGSTEAQKKAAKDAAERTGFGTGRVVTLYTEDYLRWYHSDKKKVTKTRLQLAQEAIQNVIVTTPGVDLGLAIFNLNHDREGVRDGGRIISGIKQQSAASKIALIESVKEIAYAQNTPLCETLYEAYRYFSGQGVYFGDDDSDYTFYKRDYWGRVVTDRWGRPIVTRTYLTGNTPQADPSIIKNGIYDSPFKKCQNQAYIIYITDGEPTLDSAADGLVQGMTGGKDAYVSRNGNSYLSALSSWMASNDVNPNMAGKQTVNTFTIGFSEGAARAEALLRKTAEKGGGRYFDAQNASKLQSAIQLVVNQILEKNASFTSPSVASNNFNKVQTFDSVYYSMFLPNKGPRWRGNIKKFRVTGTGDVVDKNGNPAIADNGNINTSACSFWSSQAACNAGGDGDDVTKGGVAEALYNQKQRTFYGNFASKGGLSPLTKAAASSYAGGEAKLAQHMGVDKSQLQDLFDWVIGKDIDDDNQNNSRSDQRHDLLGDPLHSKPLAIDFGSSAKNPDIRILVGSNHGMLHMFQDKGDSVNESWAFMPWEFLPNLATLRANVPSGVHSVYGFDGSPVAYIKRSGNKMEKAWVFMGLRRGGRGYYAMNVTNPDKPSLMWHISADSAGMSELGQSWAKPVVTTIPGQGDKPVLIFGAGYSPAKDTLEVGGADSQGRGVFILDAETGKLLHRFGPGGDTPMPGLRDSIPNSVAILDSNGDGVTDRIYATDTGANVWRLDMTGADTKQWSAFKFASLGGSTENTDRRFFAAPVVAQTMFGNLSENRVTVNGQSKTVISAQQIPYDAVVVGSGLRPSPSNTSRSDMFFVLQDRNILSQSFKGKAVPQALTLADLYDVTAKSPTSEKEHIAFGRKRGWYYDFTRNGEKSLSDASIIKGRVFFTSYVPGSQTSTNQCLVAGQGYLYGFDLHKGTRSYTKTYLEMGESVPDTPQLVVPPNIRSDGTVADSYMYLIGIGNAGEKMEKVKPEPGCPPGDHKCVGGGPSTNKIYYYQAN</sequence>
<dbReference type="Pfam" id="PF05567">
    <property type="entry name" value="T4P_PilY1"/>
    <property type="match status" value="1"/>
</dbReference>
<gene>
    <name evidence="8" type="ORF">D7032_06560</name>
</gene>
<organism evidence="8">
    <name type="scientific">Shewanella algae</name>
    <dbReference type="NCBI Taxonomy" id="38313"/>
    <lineage>
        <taxon>Bacteria</taxon>
        <taxon>Pseudomonadati</taxon>
        <taxon>Pseudomonadota</taxon>
        <taxon>Gammaproteobacteria</taxon>
        <taxon>Alteromonadales</taxon>
        <taxon>Shewanellaceae</taxon>
        <taxon>Shewanella</taxon>
    </lineage>
</organism>
<dbReference type="InterPro" id="IPR036465">
    <property type="entry name" value="vWFA_dom_sf"/>
</dbReference>
<dbReference type="GO" id="GO:0009289">
    <property type="term" value="C:pilus"/>
    <property type="evidence" value="ECO:0007669"/>
    <property type="project" value="UniProtKB-SubCell"/>
</dbReference>
<keyword evidence="3" id="KW-1029">Fimbrium biogenesis</keyword>
<dbReference type="InterPro" id="IPR011047">
    <property type="entry name" value="Quinoprotein_ADH-like_sf"/>
</dbReference>
<evidence type="ECO:0000313" key="8">
    <source>
        <dbReference type="EMBL" id="QQO82940.1"/>
    </source>
</evidence>
<keyword evidence="4" id="KW-0479">Metal-binding</keyword>
<dbReference type="SUPFAM" id="SSF50998">
    <property type="entry name" value="Quinoprotein alcohol dehydrogenase-like"/>
    <property type="match status" value="1"/>
</dbReference>
<name>A0A7T8INN2_9GAMM</name>
<evidence type="ECO:0000256" key="4">
    <source>
        <dbReference type="ARBA" id="ARBA00022723"/>
    </source>
</evidence>
<dbReference type="EMBL" id="CP032664">
    <property type="protein sequence ID" value="QQO82940.1"/>
    <property type="molecule type" value="Genomic_DNA"/>
</dbReference>
<keyword evidence="5" id="KW-0106">Calcium</keyword>
<evidence type="ECO:0000256" key="5">
    <source>
        <dbReference type="ARBA" id="ARBA00022837"/>
    </source>
</evidence>
<keyword evidence="6" id="KW-0281">Fimbrium</keyword>
<dbReference type="AlphaFoldDB" id="A0A7T8INN2"/>